<dbReference type="Proteomes" id="UP000178892">
    <property type="component" value="Unassembled WGS sequence"/>
</dbReference>
<dbReference type="InterPro" id="IPR020084">
    <property type="entry name" value="NUDIX_hydrolase_CS"/>
</dbReference>
<name>A0A1F5NU19_9BACT</name>
<comment type="cofactor">
    <cofactor evidence="1">
        <name>Mg(2+)</name>
        <dbReference type="ChEBI" id="CHEBI:18420"/>
    </cofactor>
</comment>
<dbReference type="InterPro" id="IPR015797">
    <property type="entry name" value="NUDIX_hydrolase-like_dom_sf"/>
</dbReference>
<dbReference type="GO" id="GO:0016787">
    <property type="term" value="F:hydrolase activity"/>
    <property type="evidence" value="ECO:0007669"/>
    <property type="project" value="UniProtKB-KW"/>
</dbReference>
<evidence type="ECO:0000256" key="1">
    <source>
        <dbReference type="ARBA" id="ARBA00001946"/>
    </source>
</evidence>
<organism evidence="4 5">
    <name type="scientific">Candidatus Doudnabacteria bacterium RIFCSPHIGHO2_01_FULL_46_24</name>
    <dbReference type="NCBI Taxonomy" id="1817825"/>
    <lineage>
        <taxon>Bacteria</taxon>
        <taxon>Candidatus Doudnaibacteriota</taxon>
    </lineage>
</organism>
<dbReference type="InterPro" id="IPR000086">
    <property type="entry name" value="NUDIX_hydrolase_dom"/>
</dbReference>
<dbReference type="Pfam" id="PF00293">
    <property type="entry name" value="NUDIX"/>
    <property type="match status" value="1"/>
</dbReference>
<reference evidence="4 5" key="1">
    <citation type="journal article" date="2016" name="Nat. Commun.">
        <title>Thousands of microbial genomes shed light on interconnected biogeochemical processes in an aquifer system.</title>
        <authorList>
            <person name="Anantharaman K."/>
            <person name="Brown C.T."/>
            <person name="Hug L.A."/>
            <person name="Sharon I."/>
            <person name="Castelle C.J."/>
            <person name="Probst A.J."/>
            <person name="Thomas B.C."/>
            <person name="Singh A."/>
            <person name="Wilkins M.J."/>
            <person name="Karaoz U."/>
            <person name="Brodie E.L."/>
            <person name="Williams K.H."/>
            <person name="Hubbard S.S."/>
            <person name="Banfield J.F."/>
        </authorList>
    </citation>
    <scope>NUCLEOTIDE SEQUENCE [LARGE SCALE GENOMIC DNA]</scope>
</reference>
<dbReference type="AlphaFoldDB" id="A0A1F5NU19"/>
<dbReference type="PROSITE" id="PS51462">
    <property type="entry name" value="NUDIX"/>
    <property type="match status" value="1"/>
</dbReference>
<protein>
    <recommendedName>
        <fullName evidence="3">Nudix hydrolase domain-containing protein</fullName>
    </recommendedName>
</protein>
<evidence type="ECO:0000256" key="2">
    <source>
        <dbReference type="ARBA" id="ARBA00022801"/>
    </source>
</evidence>
<sequence>MISPGDRFKVVLAVHLVLREGDKILLGRRQNTGWADGKFHLFGGHAEPNELALKTLRREAEEELGVKIALDSTELKHVRSILSPDHTRLHLYFVISKWSGEIALKEPELCSELKWFDINDLPDDITRDSREAIANIEKNNYYSQTDRDD</sequence>
<dbReference type="PANTHER" id="PTHR43046:SF14">
    <property type="entry name" value="MUTT_NUDIX FAMILY PROTEIN"/>
    <property type="match status" value="1"/>
</dbReference>
<dbReference type="STRING" id="1817825.A2720_01295"/>
<evidence type="ECO:0000313" key="5">
    <source>
        <dbReference type="Proteomes" id="UP000178892"/>
    </source>
</evidence>
<dbReference type="SUPFAM" id="SSF55811">
    <property type="entry name" value="Nudix"/>
    <property type="match status" value="1"/>
</dbReference>
<evidence type="ECO:0000259" key="3">
    <source>
        <dbReference type="PROSITE" id="PS51462"/>
    </source>
</evidence>
<proteinExistence type="predicted"/>
<keyword evidence="2" id="KW-0378">Hydrolase</keyword>
<evidence type="ECO:0000313" key="4">
    <source>
        <dbReference type="EMBL" id="OGE81159.1"/>
    </source>
</evidence>
<feature type="domain" description="Nudix hydrolase" evidence="3">
    <location>
        <begin position="9"/>
        <end position="139"/>
    </location>
</feature>
<comment type="caution">
    <text evidence="4">The sequence shown here is derived from an EMBL/GenBank/DDBJ whole genome shotgun (WGS) entry which is preliminary data.</text>
</comment>
<dbReference type="PROSITE" id="PS00893">
    <property type="entry name" value="NUDIX_BOX"/>
    <property type="match status" value="1"/>
</dbReference>
<gene>
    <name evidence="4" type="ORF">A2720_01295</name>
</gene>
<dbReference type="EMBL" id="MFEL01000010">
    <property type="protein sequence ID" value="OGE81159.1"/>
    <property type="molecule type" value="Genomic_DNA"/>
</dbReference>
<dbReference type="Gene3D" id="3.90.79.10">
    <property type="entry name" value="Nucleoside Triphosphate Pyrophosphohydrolase"/>
    <property type="match status" value="1"/>
</dbReference>
<dbReference type="PANTHER" id="PTHR43046">
    <property type="entry name" value="GDP-MANNOSE MANNOSYL HYDROLASE"/>
    <property type="match status" value="1"/>
</dbReference>
<accession>A0A1F5NU19</accession>